<dbReference type="GeneID" id="54295925"/>
<dbReference type="InterPro" id="IPR010730">
    <property type="entry name" value="HET"/>
</dbReference>
<organism evidence="2 3">
    <name type="scientific">Aplosporella prunicola CBS 121167</name>
    <dbReference type="NCBI Taxonomy" id="1176127"/>
    <lineage>
        <taxon>Eukaryota</taxon>
        <taxon>Fungi</taxon>
        <taxon>Dikarya</taxon>
        <taxon>Ascomycota</taxon>
        <taxon>Pezizomycotina</taxon>
        <taxon>Dothideomycetes</taxon>
        <taxon>Dothideomycetes incertae sedis</taxon>
        <taxon>Botryosphaeriales</taxon>
        <taxon>Aplosporellaceae</taxon>
        <taxon>Aplosporella</taxon>
    </lineage>
</organism>
<dbReference type="RefSeq" id="XP_033393487.1">
    <property type="nucleotide sequence ID" value="XM_033538429.1"/>
</dbReference>
<reference evidence="2" key="1">
    <citation type="journal article" date="2020" name="Stud. Mycol.">
        <title>101 Dothideomycetes genomes: a test case for predicting lifestyles and emergence of pathogens.</title>
        <authorList>
            <person name="Haridas S."/>
            <person name="Albert R."/>
            <person name="Binder M."/>
            <person name="Bloem J."/>
            <person name="Labutti K."/>
            <person name="Salamov A."/>
            <person name="Andreopoulos B."/>
            <person name="Baker S."/>
            <person name="Barry K."/>
            <person name="Bills G."/>
            <person name="Bluhm B."/>
            <person name="Cannon C."/>
            <person name="Castanera R."/>
            <person name="Culley D."/>
            <person name="Daum C."/>
            <person name="Ezra D."/>
            <person name="Gonzalez J."/>
            <person name="Henrissat B."/>
            <person name="Kuo A."/>
            <person name="Liang C."/>
            <person name="Lipzen A."/>
            <person name="Lutzoni F."/>
            <person name="Magnuson J."/>
            <person name="Mondo S."/>
            <person name="Nolan M."/>
            <person name="Ohm R."/>
            <person name="Pangilinan J."/>
            <person name="Park H.-J."/>
            <person name="Ramirez L."/>
            <person name="Alfaro M."/>
            <person name="Sun H."/>
            <person name="Tritt A."/>
            <person name="Yoshinaga Y."/>
            <person name="Zwiers L.-H."/>
            <person name="Turgeon B."/>
            <person name="Goodwin S."/>
            <person name="Spatafora J."/>
            <person name="Crous P."/>
            <person name="Grigoriev I."/>
        </authorList>
    </citation>
    <scope>NUCLEOTIDE SEQUENCE</scope>
    <source>
        <strain evidence="2">CBS 121167</strain>
    </source>
</reference>
<dbReference type="Pfam" id="PF06985">
    <property type="entry name" value="HET"/>
    <property type="match status" value="1"/>
</dbReference>
<evidence type="ECO:0000313" key="2">
    <source>
        <dbReference type="EMBL" id="KAF2137772.1"/>
    </source>
</evidence>
<dbReference type="Proteomes" id="UP000799438">
    <property type="component" value="Unassembled WGS sequence"/>
</dbReference>
<dbReference type="EMBL" id="ML995500">
    <property type="protein sequence ID" value="KAF2137772.1"/>
    <property type="molecule type" value="Genomic_DNA"/>
</dbReference>
<feature type="domain" description="Heterokaryon incompatibility" evidence="1">
    <location>
        <begin position="106"/>
        <end position="265"/>
    </location>
</feature>
<dbReference type="OrthoDB" id="4161196at2759"/>
<proteinExistence type="predicted"/>
<gene>
    <name evidence="2" type="ORF">K452DRAFT_257240</name>
</gene>
<sequence length="531" mass="59965">MLDLEIGNGSPPGLAIIADPGVKEVPQDIRIGFPVLPEVGGATHFALLREWLRACNEKKGCYQAPIQLPPLPKRLLDVGGQNLLLKEINSQEERIPLDSTSEDRRYIALSHRWGDPTEDEKAKFCTYACNIKERTEGINFDNLPKTFRDAVTVARELGIRYLWIDSMCIMQAHEKCADGNCGPGSGDWATEAEKMEQYFGSAYCTVAADSAKGPNDGLFQSRQARQCVRIPNQEGSTVYLCKGIDNFDHDVDKGVLNQRGWVFQERALSCRTIHYTNTQTYWECGCRIRCETLGALKPPLRYSLHEPRFPRPNALTRYAGQEILKFAFQQYSKLSLTRCSDRPIAISGVVNRFVKCLDSREICGIFEKYLHQSLLWRRTVKGKMRRIAETQTPMPSWSWMAYEGEIEYIDIGDGFIGSQIPFPSAESSRSSTGLDMELREPVRGLKWEDTNEDEQQLTFDGENPNKDNKICAQELKLAIVGCTSLSGERGFWVYVLIVRPCSAGSTYERVGAGRILERYMNDVLGVTVRVH</sequence>
<dbReference type="PANTHER" id="PTHR33112:SF10">
    <property type="entry name" value="TOL"/>
    <property type="match status" value="1"/>
</dbReference>
<accession>A0A6A6B0R4</accession>
<evidence type="ECO:0000313" key="3">
    <source>
        <dbReference type="Proteomes" id="UP000799438"/>
    </source>
</evidence>
<dbReference type="PANTHER" id="PTHR33112">
    <property type="entry name" value="DOMAIN PROTEIN, PUTATIVE-RELATED"/>
    <property type="match status" value="1"/>
</dbReference>
<evidence type="ECO:0000259" key="1">
    <source>
        <dbReference type="Pfam" id="PF06985"/>
    </source>
</evidence>
<keyword evidence="3" id="KW-1185">Reference proteome</keyword>
<name>A0A6A6B0R4_9PEZI</name>
<protein>
    <recommendedName>
        <fullName evidence="1">Heterokaryon incompatibility domain-containing protein</fullName>
    </recommendedName>
</protein>
<dbReference type="AlphaFoldDB" id="A0A6A6B0R4"/>